<dbReference type="InterPro" id="IPR010297">
    <property type="entry name" value="DUF900_hydrolase"/>
</dbReference>
<dbReference type="SUPFAM" id="SSF53474">
    <property type="entry name" value="alpha/beta-Hydrolases"/>
    <property type="match status" value="1"/>
</dbReference>
<comment type="caution">
    <text evidence="2">The sequence shown here is derived from an EMBL/GenBank/DDBJ whole genome shotgun (WGS) entry which is preliminary data.</text>
</comment>
<proteinExistence type="predicted"/>
<evidence type="ECO:0008006" key="4">
    <source>
        <dbReference type="Google" id="ProtNLM"/>
    </source>
</evidence>
<name>A0A1Q9APQ1_9HYPH</name>
<evidence type="ECO:0000313" key="3">
    <source>
        <dbReference type="Proteomes" id="UP000186143"/>
    </source>
</evidence>
<reference evidence="2 3" key="1">
    <citation type="submission" date="2016-09" db="EMBL/GenBank/DDBJ databases">
        <title>Rhizobium sp. nov., a novel species isolated from the rice rhizosphere.</title>
        <authorList>
            <person name="Zhao J."/>
            <person name="Zhang X."/>
        </authorList>
    </citation>
    <scope>NUCLEOTIDE SEQUENCE [LARGE SCALE GENOMIC DNA]</scope>
    <source>
        <strain evidence="2 3">MH17</strain>
    </source>
</reference>
<feature type="chain" id="PRO_5012909444" description="Alpha/beta fold hydrolase" evidence="1">
    <location>
        <begin position="20"/>
        <end position="372"/>
    </location>
</feature>
<evidence type="ECO:0000313" key="2">
    <source>
        <dbReference type="EMBL" id="OLP57402.1"/>
    </source>
</evidence>
<gene>
    <name evidence="2" type="ORF">BJF92_15975</name>
</gene>
<dbReference type="PIRSF" id="PIRSF033909">
    <property type="entry name" value="UCP033909"/>
    <property type="match status" value="1"/>
</dbReference>
<dbReference type="InterPro" id="IPR029058">
    <property type="entry name" value="AB_hydrolase_fold"/>
</dbReference>
<dbReference type="Pfam" id="PF05990">
    <property type="entry name" value="DUF900"/>
    <property type="match status" value="1"/>
</dbReference>
<dbReference type="EMBL" id="MKIO01000018">
    <property type="protein sequence ID" value="OLP57402.1"/>
    <property type="molecule type" value="Genomic_DNA"/>
</dbReference>
<dbReference type="STRING" id="1672749.BJF92_15975"/>
<dbReference type="Proteomes" id="UP000186143">
    <property type="component" value="Unassembled WGS sequence"/>
</dbReference>
<protein>
    <recommendedName>
        <fullName evidence="4">Alpha/beta fold hydrolase</fullName>
    </recommendedName>
</protein>
<dbReference type="RefSeq" id="WP_075633038.1">
    <property type="nucleotide sequence ID" value="NZ_MKIO01000018.1"/>
</dbReference>
<evidence type="ECO:0000256" key="1">
    <source>
        <dbReference type="SAM" id="SignalP"/>
    </source>
</evidence>
<dbReference type="Gene3D" id="3.40.50.1820">
    <property type="entry name" value="alpha/beta hydrolase"/>
    <property type="match status" value="1"/>
</dbReference>
<feature type="signal peptide" evidence="1">
    <location>
        <begin position="1"/>
        <end position="19"/>
    </location>
</feature>
<organism evidence="2 3">
    <name type="scientific">Xaviernesmea rhizosphaerae</name>
    <dbReference type="NCBI Taxonomy" id="1672749"/>
    <lineage>
        <taxon>Bacteria</taxon>
        <taxon>Pseudomonadati</taxon>
        <taxon>Pseudomonadota</taxon>
        <taxon>Alphaproteobacteria</taxon>
        <taxon>Hyphomicrobiales</taxon>
        <taxon>Rhizobiaceae</taxon>
        <taxon>Rhizobium/Agrobacterium group</taxon>
        <taxon>Xaviernesmea</taxon>
    </lineage>
</organism>
<sequence>MISRFFLCFAMMLMLAACASRPGPDVLAVQRINTRPPGARTVTVYVATMRERAKPNSNIFTNEPSDTLNYASFTISIPPKHKAGEIEWPKKDAVDPKTNFVMVAQQVLDRDSFYKAVSRKPPGGKPSHVGVFVHGFNTNFEEALFRQAQINADSDDGSRTPVLFSWPSQASITGYLADKDAATASRDGLTELLDTLGRNRAVNKVTLIGHSMGGWLSAEALRQLRLSRKTAIFSKLTVFLAAPDIDAQLFKAQLSVIGPLSPPMTVLVSKDDRALAASRLLAGQRGRIGALDVKDPRVQEAAQVGHVQIIDISSLSSGDSFNHNRFAQVSSLAPILVPVEAQPPGLTRGPGAFVLDTIGATLNAPINLLNGE</sequence>
<dbReference type="PROSITE" id="PS51257">
    <property type="entry name" value="PROKAR_LIPOPROTEIN"/>
    <property type="match status" value="1"/>
</dbReference>
<dbReference type="PANTHER" id="PTHR36513:SF1">
    <property type="entry name" value="TRANSMEMBRANE PROTEIN"/>
    <property type="match status" value="1"/>
</dbReference>
<dbReference type="AlphaFoldDB" id="A0A1Q9APQ1"/>
<dbReference type="PANTHER" id="PTHR36513">
    <property type="entry name" value="ABC TRANSMEMBRANE TYPE-1 DOMAIN-CONTAINING PROTEIN"/>
    <property type="match status" value="1"/>
</dbReference>
<keyword evidence="1" id="KW-0732">Signal</keyword>
<accession>A0A1Q9APQ1</accession>
<dbReference type="InterPro" id="IPR014586">
    <property type="entry name" value="UCP033909"/>
</dbReference>